<gene>
    <name evidence="11" type="ORF">H8E29_12365</name>
</gene>
<keyword evidence="6 9" id="KW-0812">Transmembrane</keyword>
<feature type="transmembrane region" description="Helical" evidence="9">
    <location>
        <begin position="55"/>
        <end position="79"/>
    </location>
</feature>
<evidence type="ECO:0000256" key="7">
    <source>
        <dbReference type="ARBA" id="ARBA00022989"/>
    </source>
</evidence>
<keyword evidence="8 9" id="KW-0472">Membrane</keyword>
<feature type="transmembrane region" description="Helical" evidence="9">
    <location>
        <begin position="163"/>
        <end position="186"/>
    </location>
</feature>
<dbReference type="AlphaFoldDB" id="A0A8J6NHD1"/>
<keyword evidence="3 9" id="KW-0813">Transport</keyword>
<sequence>MTKTELATTTPQKEMLTIRPPKGWISLNLRDLWLYRELITFLTWRDILILYKQTLLGASWAVINPIVNMLVLEFIFGNLAQMDTGGIPGPIFRYTALLPWMLFSKALSSSGRSMLTNRGLITKIYFPRLVIPLSSVLSGVVDFGISFLVMIGMMIYYKVTLTWAILVMPLLVVMTLIVALGVGLWLSALNVLYRDVGYILPMMTQLWLFLSPVGYSSASIPENLQLLYALNPMTGVIEAFRWAMLGDATATLGLQVVISAVVALIVLVSGLYFFRRMERTFADMI</sequence>
<feature type="transmembrane region" description="Helical" evidence="9">
    <location>
        <begin position="198"/>
        <end position="218"/>
    </location>
</feature>
<evidence type="ECO:0000256" key="9">
    <source>
        <dbReference type="RuleBase" id="RU361157"/>
    </source>
</evidence>
<feature type="transmembrane region" description="Helical" evidence="9">
    <location>
        <begin position="129"/>
        <end position="157"/>
    </location>
</feature>
<dbReference type="GO" id="GO:0005886">
    <property type="term" value="C:plasma membrane"/>
    <property type="evidence" value="ECO:0007669"/>
    <property type="project" value="UniProtKB-SubCell"/>
</dbReference>
<keyword evidence="4 9" id="KW-1003">Cell membrane</keyword>
<keyword evidence="5" id="KW-0997">Cell inner membrane</keyword>
<evidence type="ECO:0000256" key="8">
    <source>
        <dbReference type="ARBA" id="ARBA00023136"/>
    </source>
</evidence>
<evidence type="ECO:0000256" key="1">
    <source>
        <dbReference type="ARBA" id="ARBA00004429"/>
    </source>
</evidence>
<dbReference type="PROSITE" id="PS51012">
    <property type="entry name" value="ABC_TM2"/>
    <property type="match status" value="1"/>
</dbReference>
<feature type="transmembrane region" description="Helical" evidence="9">
    <location>
        <begin position="252"/>
        <end position="274"/>
    </location>
</feature>
<name>A0A8J6NHD1_9CHLR</name>
<protein>
    <recommendedName>
        <fullName evidence="9">Transport permease protein</fullName>
    </recommendedName>
</protein>
<evidence type="ECO:0000256" key="6">
    <source>
        <dbReference type="ARBA" id="ARBA00022692"/>
    </source>
</evidence>
<dbReference type="PANTHER" id="PTHR30413:SF8">
    <property type="entry name" value="TRANSPORT PERMEASE PROTEIN"/>
    <property type="match status" value="1"/>
</dbReference>
<dbReference type="Pfam" id="PF01061">
    <property type="entry name" value="ABC2_membrane"/>
    <property type="match status" value="1"/>
</dbReference>
<comment type="caution">
    <text evidence="11">The sequence shown here is derived from an EMBL/GenBank/DDBJ whole genome shotgun (WGS) entry which is preliminary data.</text>
</comment>
<evidence type="ECO:0000256" key="3">
    <source>
        <dbReference type="ARBA" id="ARBA00022448"/>
    </source>
</evidence>
<dbReference type="PANTHER" id="PTHR30413">
    <property type="entry name" value="INNER MEMBRANE TRANSPORT PERMEASE"/>
    <property type="match status" value="1"/>
</dbReference>
<keyword evidence="7 9" id="KW-1133">Transmembrane helix</keyword>
<evidence type="ECO:0000256" key="4">
    <source>
        <dbReference type="ARBA" id="ARBA00022475"/>
    </source>
</evidence>
<dbReference type="InterPro" id="IPR047817">
    <property type="entry name" value="ABC2_TM_bact-type"/>
</dbReference>
<dbReference type="GO" id="GO:0140359">
    <property type="term" value="F:ABC-type transporter activity"/>
    <property type="evidence" value="ECO:0007669"/>
    <property type="project" value="InterPro"/>
</dbReference>
<dbReference type="InterPro" id="IPR013525">
    <property type="entry name" value="ABC2_TM"/>
</dbReference>
<evidence type="ECO:0000259" key="10">
    <source>
        <dbReference type="PROSITE" id="PS51012"/>
    </source>
</evidence>
<evidence type="ECO:0000256" key="5">
    <source>
        <dbReference type="ARBA" id="ARBA00022519"/>
    </source>
</evidence>
<dbReference type="EMBL" id="JACNJN010000137">
    <property type="protein sequence ID" value="MBC8336053.1"/>
    <property type="molecule type" value="Genomic_DNA"/>
</dbReference>
<feature type="transmembrane region" description="Helical" evidence="9">
    <location>
        <begin position="91"/>
        <end position="108"/>
    </location>
</feature>
<dbReference type="GO" id="GO:0015920">
    <property type="term" value="P:lipopolysaccharide transport"/>
    <property type="evidence" value="ECO:0007669"/>
    <property type="project" value="TreeGrafter"/>
</dbReference>
<organism evidence="11 12">
    <name type="scientific">Candidatus Desulfolinea nitratireducens</name>
    <dbReference type="NCBI Taxonomy" id="2841698"/>
    <lineage>
        <taxon>Bacteria</taxon>
        <taxon>Bacillati</taxon>
        <taxon>Chloroflexota</taxon>
        <taxon>Anaerolineae</taxon>
        <taxon>Anaerolineales</taxon>
        <taxon>Anaerolineales incertae sedis</taxon>
        <taxon>Candidatus Desulfolinea</taxon>
    </lineage>
</organism>
<dbReference type="Proteomes" id="UP000614469">
    <property type="component" value="Unassembled WGS sequence"/>
</dbReference>
<evidence type="ECO:0000256" key="2">
    <source>
        <dbReference type="ARBA" id="ARBA00007783"/>
    </source>
</evidence>
<reference evidence="11 12" key="1">
    <citation type="submission" date="2020-08" db="EMBL/GenBank/DDBJ databases">
        <title>Bridging the membrane lipid divide: bacteria of the FCB group superphylum have the potential to synthesize archaeal ether lipids.</title>
        <authorList>
            <person name="Villanueva L."/>
            <person name="Von Meijenfeldt F.A.B."/>
            <person name="Westbye A.B."/>
            <person name="Yadav S."/>
            <person name="Hopmans E.C."/>
            <person name="Dutilh B.E."/>
            <person name="Sinninghe Damste J.S."/>
        </authorList>
    </citation>
    <scope>NUCLEOTIDE SEQUENCE [LARGE SCALE GENOMIC DNA]</scope>
    <source>
        <strain evidence="11">NIOZ-UU36</strain>
    </source>
</reference>
<evidence type="ECO:0000313" key="11">
    <source>
        <dbReference type="EMBL" id="MBC8336053.1"/>
    </source>
</evidence>
<comment type="subcellular location">
    <subcellularLocation>
        <location evidence="1">Cell inner membrane</location>
        <topology evidence="1">Multi-pass membrane protein</topology>
    </subcellularLocation>
    <subcellularLocation>
        <location evidence="9">Cell membrane</location>
        <topology evidence="9">Multi-pass membrane protein</topology>
    </subcellularLocation>
</comment>
<feature type="domain" description="ABC transmembrane type-2" evidence="10">
    <location>
        <begin position="56"/>
        <end position="277"/>
    </location>
</feature>
<proteinExistence type="inferred from homology"/>
<comment type="similarity">
    <text evidence="2 9">Belongs to the ABC-2 integral membrane protein family.</text>
</comment>
<evidence type="ECO:0000313" key="12">
    <source>
        <dbReference type="Proteomes" id="UP000614469"/>
    </source>
</evidence>
<accession>A0A8J6NHD1</accession>